<name>A0ABT1Y1F5_9FIRM</name>
<keyword evidence="3" id="KW-1185">Reference proteome</keyword>
<dbReference type="Pfam" id="PF03793">
    <property type="entry name" value="PASTA"/>
    <property type="match status" value="1"/>
</dbReference>
<dbReference type="RefSeq" id="WP_089610235.1">
    <property type="nucleotide sequence ID" value="NZ_CP022121.1"/>
</dbReference>
<dbReference type="CDD" id="cd06577">
    <property type="entry name" value="PASTA_pknB"/>
    <property type="match status" value="1"/>
</dbReference>
<dbReference type="Gene3D" id="3.30.10.20">
    <property type="match status" value="1"/>
</dbReference>
<dbReference type="EMBL" id="JANPWE010000001">
    <property type="protein sequence ID" value="MCR6544700.1"/>
    <property type="molecule type" value="Genomic_DNA"/>
</dbReference>
<feature type="domain" description="PASTA" evidence="1">
    <location>
        <begin position="8"/>
        <end position="60"/>
    </location>
</feature>
<accession>A0ABT1Y1F5</accession>
<gene>
    <name evidence="2" type="ORF">NVS47_04080</name>
</gene>
<evidence type="ECO:0000313" key="2">
    <source>
        <dbReference type="EMBL" id="MCR6544700.1"/>
    </source>
</evidence>
<evidence type="ECO:0000259" key="1">
    <source>
        <dbReference type="Pfam" id="PF03793"/>
    </source>
</evidence>
<proteinExistence type="predicted"/>
<evidence type="ECO:0000313" key="3">
    <source>
        <dbReference type="Proteomes" id="UP001524944"/>
    </source>
</evidence>
<organism evidence="2 3">
    <name type="scientific">Dehalobacterium formicoaceticum</name>
    <dbReference type="NCBI Taxonomy" id="51515"/>
    <lineage>
        <taxon>Bacteria</taxon>
        <taxon>Bacillati</taxon>
        <taxon>Bacillota</taxon>
        <taxon>Clostridia</taxon>
        <taxon>Eubacteriales</taxon>
        <taxon>Peptococcaceae</taxon>
        <taxon>Dehalobacterium</taxon>
    </lineage>
</organism>
<dbReference type="InterPro" id="IPR005543">
    <property type="entry name" value="PASTA_dom"/>
</dbReference>
<sequence length="76" mass="8518">MTKIQLSVPDVLGLYLDQAEKILQEQGFVVTEKTLTISSKGGCPEGRCRVVRQRSSGQNVKLAYVYEKWVCKGKEV</sequence>
<protein>
    <submittedName>
        <fullName evidence="2">PASTA domain-containing protein</fullName>
    </submittedName>
</protein>
<comment type="caution">
    <text evidence="2">The sequence shown here is derived from an EMBL/GenBank/DDBJ whole genome shotgun (WGS) entry which is preliminary data.</text>
</comment>
<reference evidence="2 3" key="1">
    <citation type="submission" date="2022-08" db="EMBL/GenBank/DDBJ databases">
        <title>Proteogenomics of the novel Dehalobacterium formicoaceticum strain EZ94 highlights a key role of methyltransferases during anaerobic dichloromethane degradation.</title>
        <authorList>
            <person name="Wasmund K."/>
        </authorList>
    </citation>
    <scope>NUCLEOTIDE SEQUENCE [LARGE SCALE GENOMIC DNA]</scope>
    <source>
        <strain evidence="2 3">EZ94</strain>
    </source>
</reference>
<dbReference type="Proteomes" id="UP001524944">
    <property type="component" value="Unassembled WGS sequence"/>
</dbReference>